<dbReference type="SMART" id="SM00460">
    <property type="entry name" value="TGc"/>
    <property type="match status" value="1"/>
</dbReference>
<dbReference type="InterPro" id="IPR038765">
    <property type="entry name" value="Papain-like_cys_pep_sf"/>
</dbReference>
<dbReference type="Pfam" id="PF01841">
    <property type="entry name" value="Transglut_core"/>
    <property type="match status" value="1"/>
</dbReference>
<gene>
    <name evidence="3" type="ORF">GCM10007047_25960</name>
</gene>
<dbReference type="PANTHER" id="PTHR42736:SF1">
    <property type="entry name" value="PROTEIN-GLUTAMINE GAMMA-GLUTAMYLTRANSFERASE"/>
    <property type="match status" value="1"/>
</dbReference>
<evidence type="ECO:0000259" key="2">
    <source>
        <dbReference type="SMART" id="SM00460"/>
    </source>
</evidence>
<evidence type="ECO:0000256" key="1">
    <source>
        <dbReference type="SAM" id="Phobius"/>
    </source>
</evidence>
<dbReference type="Gene3D" id="3.10.620.30">
    <property type="match status" value="1"/>
</dbReference>
<proteinExistence type="predicted"/>
<feature type="transmembrane region" description="Helical" evidence="1">
    <location>
        <begin position="196"/>
        <end position="218"/>
    </location>
</feature>
<dbReference type="Proteomes" id="UP000642829">
    <property type="component" value="Unassembled WGS sequence"/>
</dbReference>
<reference evidence="3" key="2">
    <citation type="submission" date="2020-09" db="EMBL/GenBank/DDBJ databases">
        <authorList>
            <person name="Sun Q."/>
            <person name="Kim S."/>
        </authorList>
    </citation>
    <scope>NUCLEOTIDE SEQUENCE</scope>
    <source>
        <strain evidence="3">KCTC 12870</strain>
    </source>
</reference>
<keyword evidence="4" id="KW-1185">Reference proteome</keyword>
<keyword evidence="1" id="KW-1133">Transmembrane helix</keyword>
<dbReference type="InterPro" id="IPR021878">
    <property type="entry name" value="TgpA_N"/>
</dbReference>
<accession>A0A8J3DDM4</accession>
<protein>
    <recommendedName>
        <fullName evidence="2">Transglutaminase-like domain-containing protein</fullName>
    </recommendedName>
</protein>
<dbReference type="PANTHER" id="PTHR42736">
    <property type="entry name" value="PROTEIN-GLUTAMINE GAMMA-GLUTAMYLTRANSFERASE"/>
    <property type="match status" value="1"/>
</dbReference>
<feature type="transmembrane region" description="Helical" evidence="1">
    <location>
        <begin position="653"/>
        <end position="671"/>
    </location>
</feature>
<feature type="transmembrane region" description="Helical" evidence="1">
    <location>
        <begin position="20"/>
        <end position="39"/>
    </location>
</feature>
<feature type="domain" description="Transglutaminase-like" evidence="2">
    <location>
        <begin position="491"/>
        <end position="562"/>
    </location>
</feature>
<sequence length="774" mass="87767">MPTSAAISRVRLSQDELQQLKWLLGQLLALIAMWSLWSLNSIPSGLILIFILGIGAVTLFPHLIGRIPDWVNKAATPALILIIAVDFILHGANFLDPMVRMVGFLTLYRSLQFRKRREDLQLLLLTLFTLIIVGVLLVSISFAVQMLIFTPIAMGQLFLVNLLEQANERILAADDWRAFSWRRFFIRLRVGLDFRLIAFAGVLFAIVVAISTVIFISLPRIKMDQAIPFLKMQANAGIGFSDTISYGTVNELLSGDDRVALQVVVSEPDKIPTRPYWRMVVLDLYEPASSTFRVSTAARQFANTRLQEGYRYVNQENPQRYLGGHTVDEMKFYLEGNVSGYLPLIGPFESISFPQRMKFFAGEEFNVFELDAPSATTLGYSLSNVALGESLQTSRREERALNAIFGAPILIEEYSASIRDLSYPETTLIVPVEGEDLEFLQAAVKEITNDQKLSAQEFSRRAFAWLSENYRYALSTGLPDSERSDHLIHWMRNANTGWCEHFSGAFIMLARTAGFPARAVAGFAGASWNDYEDFFVVRNRMAHAWVEIYDGNGRWLRADPTPSTSHLFGNMDSGLQGAMLTESGWGAWLDSVRMVWYRRVINFDQQDQEEIANNLRDISVSAFKEFRMQFTTKWKSFKSWLTEGWNVAKVRDVAVIVALVCFSILALRMFYQAFMTWRSARTHEGVRAVNDPIRRKAGRVLTRFRPAYVNAQQELRGEALKPWQSIYEDLLKLRFGDNPSTGSWKNTLKAARRLMRAGVKTVDRGEGALETAES</sequence>
<dbReference type="RefSeq" id="WP_189515900.1">
    <property type="nucleotide sequence ID" value="NZ_BMXG01000018.1"/>
</dbReference>
<feature type="transmembrane region" description="Helical" evidence="1">
    <location>
        <begin position="120"/>
        <end position="140"/>
    </location>
</feature>
<dbReference type="Pfam" id="PF11992">
    <property type="entry name" value="TgpA_N"/>
    <property type="match status" value="1"/>
</dbReference>
<dbReference type="EMBL" id="BMXG01000018">
    <property type="protein sequence ID" value="GHC07628.1"/>
    <property type="molecule type" value="Genomic_DNA"/>
</dbReference>
<reference evidence="3" key="1">
    <citation type="journal article" date="2014" name="Int. J. Syst. Evol. Microbiol.">
        <title>Complete genome sequence of Corynebacterium casei LMG S-19264T (=DSM 44701T), isolated from a smear-ripened cheese.</title>
        <authorList>
            <consortium name="US DOE Joint Genome Institute (JGI-PGF)"/>
            <person name="Walter F."/>
            <person name="Albersmeier A."/>
            <person name="Kalinowski J."/>
            <person name="Ruckert C."/>
        </authorList>
    </citation>
    <scope>NUCLEOTIDE SEQUENCE</scope>
    <source>
        <strain evidence="3">KCTC 12870</strain>
    </source>
</reference>
<dbReference type="AlphaFoldDB" id="A0A8J3DDM4"/>
<keyword evidence="1" id="KW-0812">Transmembrane</keyword>
<evidence type="ECO:0000313" key="4">
    <source>
        <dbReference type="Proteomes" id="UP000642829"/>
    </source>
</evidence>
<dbReference type="InterPro" id="IPR052901">
    <property type="entry name" value="Bact_TGase-like"/>
</dbReference>
<dbReference type="InterPro" id="IPR002931">
    <property type="entry name" value="Transglutaminase-like"/>
</dbReference>
<feature type="transmembrane region" description="Helical" evidence="1">
    <location>
        <begin position="46"/>
        <end position="64"/>
    </location>
</feature>
<comment type="caution">
    <text evidence="3">The sequence shown here is derived from an EMBL/GenBank/DDBJ whole genome shotgun (WGS) entry which is preliminary data.</text>
</comment>
<dbReference type="SUPFAM" id="SSF54001">
    <property type="entry name" value="Cysteine proteinases"/>
    <property type="match status" value="1"/>
</dbReference>
<organism evidence="3 4">
    <name type="scientific">Cerasicoccus arenae</name>
    <dbReference type="NCBI Taxonomy" id="424488"/>
    <lineage>
        <taxon>Bacteria</taxon>
        <taxon>Pseudomonadati</taxon>
        <taxon>Verrucomicrobiota</taxon>
        <taxon>Opitutia</taxon>
        <taxon>Puniceicoccales</taxon>
        <taxon>Cerasicoccaceae</taxon>
        <taxon>Cerasicoccus</taxon>
    </lineage>
</organism>
<name>A0A8J3DDM4_9BACT</name>
<evidence type="ECO:0000313" key="3">
    <source>
        <dbReference type="EMBL" id="GHC07628.1"/>
    </source>
</evidence>
<keyword evidence="1" id="KW-0472">Membrane</keyword>
<feature type="transmembrane region" description="Helical" evidence="1">
    <location>
        <begin position="76"/>
        <end position="99"/>
    </location>
</feature>